<evidence type="ECO:0000313" key="3">
    <source>
        <dbReference type="Proteomes" id="UP000199477"/>
    </source>
</evidence>
<accession>A0A1I2DJ02</accession>
<gene>
    <name evidence="2" type="ORF">SAMN02799615_01706</name>
</gene>
<organism evidence="2 3">
    <name type="scientific">Dyella marensis</name>
    <dbReference type="NCBI Taxonomy" id="500610"/>
    <lineage>
        <taxon>Bacteria</taxon>
        <taxon>Pseudomonadati</taxon>
        <taxon>Pseudomonadota</taxon>
        <taxon>Gammaproteobacteria</taxon>
        <taxon>Lysobacterales</taxon>
        <taxon>Rhodanobacteraceae</taxon>
        <taxon>Dyella</taxon>
    </lineage>
</organism>
<dbReference type="EMBL" id="FONH01000004">
    <property type="protein sequence ID" value="SFE80595.1"/>
    <property type="molecule type" value="Genomic_DNA"/>
</dbReference>
<dbReference type="Proteomes" id="UP000199477">
    <property type="component" value="Unassembled WGS sequence"/>
</dbReference>
<proteinExistence type="predicted"/>
<reference evidence="3" key="1">
    <citation type="submission" date="2016-10" db="EMBL/GenBank/DDBJ databases">
        <authorList>
            <person name="Varghese N."/>
            <person name="Submissions S."/>
        </authorList>
    </citation>
    <scope>NUCLEOTIDE SEQUENCE [LARGE SCALE GENOMIC DNA]</scope>
    <source>
        <strain evidence="3">UNC178MFTsu3.1</strain>
    </source>
</reference>
<dbReference type="AlphaFoldDB" id="A0A1I2DJ02"/>
<name>A0A1I2DJ02_9GAMM</name>
<keyword evidence="3" id="KW-1185">Reference proteome</keyword>
<evidence type="ECO:0000256" key="1">
    <source>
        <dbReference type="SAM" id="MobiDB-lite"/>
    </source>
</evidence>
<evidence type="ECO:0000313" key="2">
    <source>
        <dbReference type="EMBL" id="SFE80595.1"/>
    </source>
</evidence>
<protein>
    <submittedName>
        <fullName evidence="2">Uncharacterized protein</fullName>
    </submittedName>
</protein>
<sequence length="574" mass="60669">MNMKLDGASAPRILPELDPQVVARANANALPSAHTSTPQLPYSPHADMAAYRLPDGGGDSSGKHASDDEIKKTASDILGTGDRFLIADDYDSRMVRFSQEMARLDTDSRARLVQQLLSKDHGAMQSWMKLDILDRMHNEGRTDDAGYAAVADGFAQAYTSGRIDQGKAEGFLQIPSLSERAPALLDQQWKQVRNFLAAGGSSPAMQGFREQFAGKLLADGHGPHAAGIAMQIAADSGDPGMAARVFAAVPADKRDAALQAIGQSSIGFQNSLGAVDGLKNPLSVLIDSVAQLPASKDGDAMAVQIARYASSANHEIFYDMYSDKPLGPLSASLTHLLAGEHGKAVLDELGNWDESGVPGKDGHAMQFGENAMELGNLLRLTVFNPDNKESAAAMKTITAWSQLRNEIANSGQPKDGVSVSDARSQLGMLGGAAMDAMQQAKIDSDQRAAANEKLVGFVVDVALSAVPGGGTVSGVVGPQLKGVFGNNPKLDGVIDEALKGADTLSTAQTDALKKKLTDSLNGDQQALETFRLNASNFIKNSVLEGLPVNGPMASQDMVKSYIQDVLDNIDDNRK</sequence>
<dbReference type="RefSeq" id="WP_026635283.1">
    <property type="nucleotide sequence ID" value="NZ_FONH01000004.1"/>
</dbReference>
<feature type="region of interest" description="Disordered" evidence="1">
    <location>
        <begin position="32"/>
        <end position="68"/>
    </location>
</feature>